<organism evidence="1 2">
    <name type="scientific">Qipengyuania nanhaisediminis</name>
    <dbReference type="NCBI Taxonomy" id="604088"/>
    <lineage>
        <taxon>Bacteria</taxon>
        <taxon>Pseudomonadati</taxon>
        <taxon>Pseudomonadota</taxon>
        <taxon>Alphaproteobacteria</taxon>
        <taxon>Sphingomonadales</taxon>
        <taxon>Erythrobacteraceae</taxon>
        <taxon>Qipengyuania</taxon>
    </lineage>
</organism>
<name>A0A1I5KKF9_9SPHN</name>
<evidence type="ECO:0008006" key="3">
    <source>
        <dbReference type="Google" id="ProtNLM"/>
    </source>
</evidence>
<keyword evidence="2" id="KW-1185">Reference proteome</keyword>
<dbReference type="EMBL" id="FOWZ01000001">
    <property type="protein sequence ID" value="SFO85472.1"/>
    <property type="molecule type" value="Genomic_DNA"/>
</dbReference>
<evidence type="ECO:0000313" key="1">
    <source>
        <dbReference type="EMBL" id="SFO85472.1"/>
    </source>
</evidence>
<dbReference type="AlphaFoldDB" id="A0A1I5KKF9"/>
<dbReference type="OrthoDB" id="501735at2"/>
<proteinExistence type="predicted"/>
<dbReference type="Proteomes" id="UP000199331">
    <property type="component" value="Unassembled WGS sequence"/>
</dbReference>
<dbReference type="RefSeq" id="WP_090476693.1">
    <property type="nucleotide sequence ID" value="NZ_FOWZ01000001.1"/>
</dbReference>
<dbReference type="Gene3D" id="2.160.20.10">
    <property type="entry name" value="Single-stranded right-handed beta-helix, Pectin lyase-like"/>
    <property type="match status" value="1"/>
</dbReference>
<protein>
    <recommendedName>
        <fullName evidence="3">Pectate lyase superfamily protein</fullName>
    </recommendedName>
</protein>
<reference evidence="2" key="1">
    <citation type="submission" date="2016-10" db="EMBL/GenBank/DDBJ databases">
        <authorList>
            <person name="Varghese N."/>
            <person name="Submissions S."/>
        </authorList>
    </citation>
    <scope>NUCLEOTIDE SEQUENCE [LARGE SCALE GENOMIC DNA]</scope>
    <source>
        <strain evidence="2">CGMCC 1.7715</strain>
    </source>
</reference>
<gene>
    <name evidence="1" type="ORF">SAMN04488060_0315</name>
</gene>
<evidence type="ECO:0000313" key="2">
    <source>
        <dbReference type="Proteomes" id="UP000199331"/>
    </source>
</evidence>
<dbReference type="STRING" id="604088.SAMN04488060_0315"/>
<dbReference type="InterPro" id="IPR012334">
    <property type="entry name" value="Pectin_lyas_fold"/>
</dbReference>
<dbReference type="InterPro" id="IPR011050">
    <property type="entry name" value="Pectin_lyase_fold/virulence"/>
</dbReference>
<sequence length="650" mass="70541">MSALSIVPLSLANRASQCLPVLFADLDKRSIPLDIARVETSGYAEAGTGAATYVSDDLCTPAFHSAHPACTARTFNGRIFRLLPVCAEIAVEQAGALGDGITNDQQAIQAALDYAAAVEAATVAFYSSRYRIDCPLRVSPAAETRAEDGHPLVVRRSVALKGKAAERSVLEFRGLDGENPETGWQLVPTASDDPALAVWRGGGLFLQGDVVNPVSGEKTIGRLELDRLVLEGGRHHTGAYAWPADILTGDGWDITDKALWVQDCFVGEIICTDTDMIGWKGEIFYLGGALDMADRVVLERCRFATTNGSAFNPGCNVQIVASDSSFGDCFQAQEDVGKSRAIYRNCIWHDCDHMGLGSGATDTLEHNFLWPTRDDQLPPPLTRLDQCEFRNIGWLRFFSWVGGSIRAVDSPIGLPGWAGQALRDVDLDIEAVLDRKQSIHALTIDGVVSLTEQVSGAPAGTYQLPPANVAINLKQRRTREAQIAERQWLGVLWHGYIDHSCAIHVEGEFASGRVPNGGDTPLSMPLVTMAKETASSSYWARGWYRPATFSGSGEILVTAPLMSIGLESAIIADMTLSRTPLGGAQHGYADGQRIRITKDGATGTLRFEKGASPSFAVRATRNLVDVYDWIEFVYNRELQRWEENGFFSAA</sequence>
<accession>A0A1I5KKF9</accession>
<dbReference type="SUPFAM" id="SSF51126">
    <property type="entry name" value="Pectin lyase-like"/>
    <property type="match status" value="1"/>
</dbReference>